<sequence length="129" mass="14120">MSPQPKHNDRPVDVTALPSMAIVASLPPSPPTSFWCCGECAVPMKTSTNQPFVFGVLAMDAFGADYNWQIVIWRFGFFEISVVPMDAAEYMRTVQFGVTREKVVDRLSQVINPLLQPPEPGHVIAVGGA</sequence>
<name>A0A0C2XJ35_HEBCY</name>
<evidence type="ECO:0000313" key="2">
    <source>
        <dbReference type="Proteomes" id="UP000053424"/>
    </source>
</evidence>
<reference evidence="1 2" key="1">
    <citation type="submission" date="2014-04" db="EMBL/GenBank/DDBJ databases">
        <authorList>
            <consortium name="DOE Joint Genome Institute"/>
            <person name="Kuo A."/>
            <person name="Gay G."/>
            <person name="Dore J."/>
            <person name="Kohler A."/>
            <person name="Nagy L.G."/>
            <person name="Floudas D."/>
            <person name="Copeland A."/>
            <person name="Barry K.W."/>
            <person name="Cichocki N."/>
            <person name="Veneault-Fourrey C."/>
            <person name="LaButti K."/>
            <person name="Lindquist E.A."/>
            <person name="Lipzen A."/>
            <person name="Lundell T."/>
            <person name="Morin E."/>
            <person name="Murat C."/>
            <person name="Sun H."/>
            <person name="Tunlid A."/>
            <person name="Henrissat B."/>
            <person name="Grigoriev I.V."/>
            <person name="Hibbett D.S."/>
            <person name="Martin F."/>
            <person name="Nordberg H.P."/>
            <person name="Cantor M.N."/>
            <person name="Hua S.X."/>
        </authorList>
    </citation>
    <scope>NUCLEOTIDE SEQUENCE [LARGE SCALE GENOMIC DNA]</scope>
    <source>
        <strain evidence="2">h7</strain>
    </source>
</reference>
<dbReference type="AlphaFoldDB" id="A0A0C2XJ35"/>
<proteinExistence type="predicted"/>
<dbReference type="EMBL" id="KN831794">
    <property type="protein sequence ID" value="KIM37833.1"/>
    <property type="molecule type" value="Genomic_DNA"/>
</dbReference>
<reference evidence="2" key="2">
    <citation type="submission" date="2015-01" db="EMBL/GenBank/DDBJ databases">
        <title>Evolutionary Origins and Diversification of the Mycorrhizal Mutualists.</title>
        <authorList>
            <consortium name="DOE Joint Genome Institute"/>
            <consortium name="Mycorrhizal Genomics Consortium"/>
            <person name="Kohler A."/>
            <person name="Kuo A."/>
            <person name="Nagy L.G."/>
            <person name="Floudas D."/>
            <person name="Copeland A."/>
            <person name="Barry K.W."/>
            <person name="Cichocki N."/>
            <person name="Veneault-Fourrey C."/>
            <person name="LaButti K."/>
            <person name="Lindquist E.A."/>
            <person name="Lipzen A."/>
            <person name="Lundell T."/>
            <person name="Morin E."/>
            <person name="Murat C."/>
            <person name="Riley R."/>
            <person name="Ohm R."/>
            <person name="Sun H."/>
            <person name="Tunlid A."/>
            <person name="Henrissat B."/>
            <person name="Grigoriev I.V."/>
            <person name="Hibbett D.S."/>
            <person name="Martin F."/>
        </authorList>
    </citation>
    <scope>NUCLEOTIDE SEQUENCE [LARGE SCALE GENOMIC DNA]</scope>
    <source>
        <strain evidence="2">h7</strain>
    </source>
</reference>
<dbReference type="HOGENOM" id="CLU_1949070_0_0_1"/>
<accession>A0A0C2XJ35</accession>
<gene>
    <name evidence="1" type="ORF">M413DRAFT_13051</name>
</gene>
<evidence type="ECO:0000313" key="1">
    <source>
        <dbReference type="EMBL" id="KIM37833.1"/>
    </source>
</evidence>
<protein>
    <submittedName>
        <fullName evidence="1">Uncharacterized protein</fullName>
    </submittedName>
</protein>
<organism evidence="1 2">
    <name type="scientific">Hebeloma cylindrosporum</name>
    <dbReference type="NCBI Taxonomy" id="76867"/>
    <lineage>
        <taxon>Eukaryota</taxon>
        <taxon>Fungi</taxon>
        <taxon>Dikarya</taxon>
        <taxon>Basidiomycota</taxon>
        <taxon>Agaricomycotina</taxon>
        <taxon>Agaricomycetes</taxon>
        <taxon>Agaricomycetidae</taxon>
        <taxon>Agaricales</taxon>
        <taxon>Agaricineae</taxon>
        <taxon>Hymenogastraceae</taxon>
        <taxon>Hebeloma</taxon>
    </lineage>
</organism>
<dbReference type="Proteomes" id="UP000053424">
    <property type="component" value="Unassembled WGS sequence"/>
</dbReference>
<keyword evidence="2" id="KW-1185">Reference proteome</keyword>